<dbReference type="InterPro" id="IPR051095">
    <property type="entry name" value="Dros_DevTransReg"/>
</dbReference>
<keyword evidence="1" id="KW-0539">Nucleus</keyword>
<dbReference type="OrthoDB" id="10261408at2759"/>
<evidence type="ECO:0000259" key="2">
    <source>
        <dbReference type="Pfam" id="PF00651"/>
    </source>
</evidence>
<feature type="domain" description="BTB" evidence="2">
    <location>
        <begin position="27"/>
        <end position="60"/>
    </location>
</feature>
<dbReference type="InterPro" id="IPR011333">
    <property type="entry name" value="SKP1/BTB/POZ_sf"/>
</dbReference>
<dbReference type="Proteomes" id="UP000595437">
    <property type="component" value="Chromosome 6"/>
</dbReference>
<dbReference type="Gene3D" id="3.30.710.10">
    <property type="entry name" value="Potassium Channel Kv1.1, Chain A"/>
    <property type="match status" value="1"/>
</dbReference>
<dbReference type="PANTHER" id="PTHR23110:SF109">
    <property type="entry name" value="FI07618P-RELATED"/>
    <property type="match status" value="1"/>
</dbReference>
<organism evidence="3 4">
    <name type="scientific">Caligus rogercresseyi</name>
    <name type="common">Sea louse</name>
    <dbReference type="NCBI Taxonomy" id="217165"/>
    <lineage>
        <taxon>Eukaryota</taxon>
        <taxon>Metazoa</taxon>
        <taxon>Ecdysozoa</taxon>
        <taxon>Arthropoda</taxon>
        <taxon>Crustacea</taxon>
        <taxon>Multicrustacea</taxon>
        <taxon>Hexanauplia</taxon>
        <taxon>Copepoda</taxon>
        <taxon>Siphonostomatoida</taxon>
        <taxon>Caligidae</taxon>
        <taxon>Caligus</taxon>
    </lineage>
</organism>
<dbReference type="GO" id="GO:0005634">
    <property type="term" value="C:nucleus"/>
    <property type="evidence" value="ECO:0007669"/>
    <property type="project" value="TreeGrafter"/>
</dbReference>
<evidence type="ECO:0000256" key="1">
    <source>
        <dbReference type="ARBA" id="ARBA00023242"/>
    </source>
</evidence>
<evidence type="ECO:0000313" key="4">
    <source>
        <dbReference type="Proteomes" id="UP000595437"/>
    </source>
</evidence>
<dbReference type="AlphaFoldDB" id="A0A7T8HG24"/>
<proteinExistence type="predicted"/>
<reference evidence="4" key="1">
    <citation type="submission" date="2021-01" db="EMBL/GenBank/DDBJ databases">
        <title>Caligus Genome Assembly.</title>
        <authorList>
            <person name="Gallardo-Escarate C."/>
        </authorList>
    </citation>
    <scope>NUCLEOTIDE SEQUENCE [LARGE SCALE GENOMIC DNA]</scope>
</reference>
<gene>
    <name evidence="3" type="ORF">FKW44_010059</name>
</gene>
<protein>
    <recommendedName>
        <fullName evidence="2">BTB domain-containing protein</fullName>
    </recommendedName>
</protein>
<evidence type="ECO:0000313" key="3">
    <source>
        <dbReference type="EMBL" id="QQP49399.1"/>
    </source>
</evidence>
<dbReference type="SUPFAM" id="SSF54695">
    <property type="entry name" value="POZ domain"/>
    <property type="match status" value="1"/>
</dbReference>
<dbReference type="GO" id="GO:0006357">
    <property type="term" value="P:regulation of transcription by RNA polymerase II"/>
    <property type="evidence" value="ECO:0007669"/>
    <property type="project" value="TreeGrafter"/>
</dbReference>
<keyword evidence="4" id="KW-1185">Reference proteome</keyword>
<feature type="non-terminal residue" evidence="3">
    <location>
        <position position="61"/>
    </location>
</feature>
<dbReference type="PANTHER" id="PTHR23110">
    <property type="entry name" value="BTB DOMAIN TRANSCRIPTION FACTOR"/>
    <property type="match status" value="1"/>
</dbReference>
<accession>A0A7T8HG24</accession>
<dbReference type="InterPro" id="IPR000210">
    <property type="entry name" value="BTB/POZ_dom"/>
</dbReference>
<dbReference type="EMBL" id="CP045895">
    <property type="protein sequence ID" value="QQP49399.1"/>
    <property type="molecule type" value="Genomic_DNA"/>
</dbReference>
<sequence length="61" mass="7032">MTSVQALRTQQYCLKWNNHNKNVSNVFDRLRTCEQFVDVTLFTSDRKSIKCHKILLSAGSG</sequence>
<name>A0A7T8HG24_CALRO</name>
<dbReference type="Pfam" id="PF00651">
    <property type="entry name" value="BTB"/>
    <property type="match status" value="1"/>
</dbReference>